<dbReference type="GO" id="GO:0003700">
    <property type="term" value="F:DNA-binding transcription factor activity"/>
    <property type="evidence" value="ECO:0007669"/>
    <property type="project" value="InterPro"/>
</dbReference>
<dbReference type="Proteomes" id="UP001177769">
    <property type="component" value="Chromosome"/>
</dbReference>
<dbReference type="PROSITE" id="PS50937">
    <property type="entry name" value="HTH_MERR_2"/>
    <property type="match status" value="1"/>
</dbReference>
<evidence type="ECO:0000313" key="5">
    <source>
        <dbReference type="Proteomes" id="UP001177769"/>
    </source>
</evidence>
<feature type="coiled-coil region" evidence="2">
    <location>
        <begin position="84"/>
        <end position="118"/>
    </location>
</feature>
<name>A0AA95NQW1_9BURK</name>
<dbReference type="GO" id="GO:0045893">
    <property type="term" value="P:positive regulation of DNA-templated transcription"/>
    <property type="evidence" value="ECO:0007669"/>
    <property type="project" value="InterPro"/>
</dbReference>
<dbReference type="Gene3D" id="1.10.1660.10">
    <property type="match status" value="1"/>
</dbReference>
<keyword evidence="5" id="KW-1185">Reference proteome</keyword>
<dbReference type="PRINTS" id="PR00040">
    <property type="entry name" value="HTHMERR"/>
</dbReference>
<dbReference type="SMART" id="SM00422">
    <property type="entry name" value="HTH_MERR"/>
    <property type="match status" value="1"/>
</dbReference>
<dbReference type="PANTHER" id="PTHR30204">
    <property type="entry name" value="REDOX-CYCLING DRUG-SENSING TRANSCRIPTIONAL ACTIVATOR SOXR"/>
    <property type="match status" value="1"/>
</dbReference>
<proteinExistence type="predicted"/>
<evidence type="ECO:0000256" key="2">
    <source>
        <dbReference type="SAM" id="Coils"/>
    </source>
</evidence>
<protein>
    <submittedName>
        <fullName evidence="4">Cd(II)/Pb(II)-responsive transcriptional regulator</fullName>
    </submittedName>
</protein>
<evidence type="ECO:0000259" key="3">
    <source>
        <dbReference type="PROSITE" id="PS50937"/>
    </source>
</evidence>
<dbReference type="CDD" id="cd04784">
    <property type="entry name" value="HTH_CadR-PbrR"/>
    <property type="match status" value="1"/>
</dbReference>
<dbReference type="InterPro" id="IPR009061">
    <property type="entry name" value="DNA-bd_dom_put_sf"/>
</dbReference>
<dbReference type="PANTHER" id="PTHR30204:SF92">
    <property type="entry name" value="HTH-TYPE TRANSCRIPTIONAL REGULATOR ZNTR"/>
    <property type="match status" value="1"/>
</dbReference>
<sequence length="145" mass="16501">MKIGALARAALTPVDTIRFYEREGLLAAAPRSEGNYRLYGTADVQRLAFIRQCRNLDMSLDEVRTLLRVKDAPEQDCQAVNELLDAHVRHVAERLRELRELERELKSLRARCADVQRSSQACGILQQLDESAQRPSGRRYRGAHA</sequence>
<dbReference type="SUPFAM" id="SSF46955">
    <property type="entry name" value="Putative DNA-binding domain"/>
    <property type="match status" value="1"/>
</dbReference>
<dbReference type="Pfam" id="PF13411">
    <property type="entry name" value="MerR_1"/>
    <property type="match status" value="1"/>
</dbReference>
<dbReference type="GO" id="GO:0003677">
    <property type="term" value="F:DNA binding"/>
    <property type="evidence" value="ECO:0007669"/>
    <property type="project" value="UniProtKB-KW"/>
</dbReference>
<reference evidence="4" key="1">
    <citation type="submission" date="2023-01" db="EMBL/GenBank/DDBJ databases">
        <title>Whole genome sequence of Paucibacter sp. S2-9 isolated from pond sediment.</title>
        <authorList>
            <person name="Jung J.Y."/>
        </authorList>
    </citation>
    <scope>NUCLEOTIDE SEQUENCE</scope>
    <source>
        <strain evidence="4">S2-9</strain>
    </source>
</reference>
<evidence type="ECO:0000313" key="4">
    <source>
        <dbReference type="EMBL" id="WIT14561.1"/>
    </source>
</evidence>
<keyword evidence="1" id="KW-0238">DNA-binding</keyword>
<dbReference type="GO" id="GO:0046872">
    <property type="term" value="F:metal ion binding"/>
    <property type="evidence" value="ECO:0007669"/>
    <property type="project" value="InterPro"/>
</dbReference>
<organism evidence="4 5">
    <name type="scientific">Paucibacter sediminis</name>
    <dbReference type="NCBI Taxonomy" id="3019553"/>
    <lineage>
        <taxon>Bacteria</taxon>
        <taxon>Pseudomonadati</taxon>
        <taxon>Pseudomonadota</taxon>
        <taxon>Betaproteobacteria</taxon>
        <taxon>Burkholderiales</taxon>
        <taxon>Sphaerotilaceae</taxon>
        <taxon>Roseateles</taxon>
    </lineage>
</organism>
<keyword evidence="2" id="KW-0175">Coiled coil</keyword>
<feature type="domain" description="HTH merR-type" evidence="3">
    <location>
        <begin position="1"/>
        <end position="69"/>
    </location>
</feature>
<dbReference type="InterPro" id="IPR047057">
    <property type="entry name" value="MerR_fam"/>
</dbReference>
<accession>A0AA95NQW1</accession>
<dbReference type="NCBIfam" id="TIGR02047">
    <property type="entry name" value="CadR-PbrR"/>
    <property type="match status" value="1"/>
</dbReference>
<gene>
    <name evidence="4" type="primary">cadR</name>
    <name evidence="4" type="ORF">PFX98_24570</name>
</gene>
<dbReference type="InterPro" id="IPR000551">
    <property type="entry name" value="MerR-type_HTH_dom"/>
</dbReference>
<dbReference type="KEGG" id="pais:PFX98_24570"/>
<dbReference type="AlphaFoldDB" id="A0AA95NQW1"/>
<dbReference type="InterPro" id="IPR011791">
    <property type="entry name" value="CadR-PbrR"/>
</dbReference>
<dbReference type="EMBL" id="CP116346">
    <property type="protein sequence ID" value="WIT14561.1"/>
    <property type="molecule type" value="Genomic_DNA"/>
</dbReference>
<evidence type="ECO:0000256" key="1">
    <source>
        <dbReference type="ARBA" id="ARBA00023125"/>
    </source>
</evidence>